<sequence length="121" mass="13738">MGMVKVYGKVKLSSQSTNQFTESTKSTHRVIVDDHPTVTAEAYRRGRRTTISGGGARTEGTRTAKLAEARTASSELRLRRGRCLWLRLDERNTMVALHARHSQQLGRYCRFTERTKTKLKA</sequence>
<evidence type="ECO:0000313" key="1">
    <source>
        <dbReference type="EMBL" id="KAF3544938.1"/>
    </source>
</evidence>
<organism evidence="1 2">
    <name type="scientific">Brassica cretica</name>
    <name type="common">Mustard</name>
    <dbReference type="NCBI Taxonomy" id="69181"/>
    <lineage>
        <taxon>Eukaryota</taxon>
        <taxon>Viridiplantae</taxon>
        <taxon>Streptophyta</taxon>
        <taxon>Embryophyta</taxon>
        <taxon>Tracheophyta</taxon>
        <taxon>Spermatophyta</taxon>
        <taxon>Magnoliopsida</taxon>
        <taxon>eudicotyledons</taxon>
        <taxon>Gunneridae</taxon>
        <taxon>Pentapetalae</taxon>
        <taxon>rosids</taxon>
        <taxon>malvids</taxon>
        <taxon>Brassicales</taxon>
        <taxon>Brassicaceae</taxon>
        <taxon>Brassiceae</taxon>
        <taxon>Brassica</taxon>
    </lineage>
</organism>
<gene>
    <name evidence="1" type="ORF">DY000_02003199</name>
</gene>
<evidence type="ECO:0000313" key="2">
    <source>
        <dbReference type="Proteomes" id="UP000266723"/>
    </source>
</evidence>
<proteinExistence type="predicted"/>
<protein>
    <submittedName>
        <fullName evidence="1">Uncharacterized protein</fullName>
    </submittedName>
</protein>
<comment type="caution">
    <text evidence="1">The sequence shown here is derived from an EMBL/GenBank/DDBJ whole genome shotgun (WGS) entry which is preliminary data.</text>
</comment>
<name>A0ABQ7C0W9_BRACR</name>
<reference evidence="1 2" key="1">
    <citation type="journal article" date="2020" name="BMC Genomics">
        <title>Intraspecific diversification of the crop wild relative Brassica cretica Lam. using demographic model selection.</title>
        <authorList>
            <person name="Kioukis A."/>
            <person name="Michalopoulou V.A."/>
            <person name="Briers L."/>
            <person name="Pirintsos S."/>
            <person name="Studholme D.J."/>
            <person name="Pavlidis P."/>
            <person name="Sarris P.F."/>
        </authorList>
    </citation>
    <scope>NUCLEOTIDE SEQUENCE [LARGE SCALE GENOMIC DNA]</scope>
    <source>
        <strain evidence="2">cv. PFS-1207/04</strain>
    </source>
</reference>
<dbReference type="EMBL" id="QGKV02000832">
    <property type="protein sequence ID" value="KAF3544938.1"/>
    <property type="molecule type" value="Genomic_DNA"/>
</dbReference>
<keyword evidence="2" id="KW-1185">Reference proteome</keyword>
<dbReference type="Proteomes" id="UP000266723">
    <property type="component" value="Unassembled WGS sequence"/>
</dbReference>
<accession>A0ABQ7C0W9</accession>